<organism evidence="1 2">
    <name type="scientific">Desulfocapsa sulfexigens (strain DSM 10523 / SB164P1)</name>
    <dbReference type="NCBI Taxonomy" id="1167006"/>
    <lineage>
        <taxon>Bacteria</taxon>
        <taxon>Pseudomonadati</taxon>
        <taxon>Thermodesulfobacteriota</taxon>
        <taxon>Desulfobulbia</taxon>
        <taxon>Desulfobulbales</taxon>
        <taxon>Desulfocapsaceae</taxon>
        <taxon>Desulfocapsa</taxon>
    </lineage>
</organism>
<keyword evidence="2" id="KW-1185">Reference proteome</keyword>
<evidence type="ECO:0000313" key="2">
    <source>
        <dbReference type="Proteomes" id="UP000011721"/>
    </source>
</evidence>
<dbReference type="Proteomes" id="UP000011721">
    <property type="component" value="Chromosome"/>
</dbReference>
<dbReference type="EMBL" id="CP003985">
    <property type="protein sequence ID" value="AGF79480.1"/>
    <property type="molecule type" value="Genomic_DNA"/>
</dbReference>
<dbReference type="RefSeq" id="WP_015405164.1">
    <property type="nucleotide sequence ID" value="NC_020304.1"/>
</dbReference>
<accession>M1PIT7</accession>
<reference evidence="2" key="1">
    <citation type="journal article" date="2013" name="Stand. Genomic Sci.">
        <title>Complete genome sequence of Desulfocapsa sulfexigens, a marine deltaproteobacterium specialized in disproportionating inorganic sulfur compounds.</title>
        <authorList>
            <person name="Finster K.W."/>
            <person name="Kjeldsen K.U."/>
            <person name="Kube M."/>
            <person name="Reinhardt R."/>
            <person name="Mussmann M."/>
            <person name="Amann R."/>
            <person name="Schreiber L."/>
        </authorList>
    </citation>
    <scope>NUCLEOTIDE SEQUENCE [LARGE SCALE GENOMIC DNA]</scope>
    <source>
        <strain evidence="2">DSM 10523 / SB164P1</strain>
    </source>
</reference>
<name>M1PIT7_DESSD</name>
<dbReference type="OrthoDB" id="5432546at2"/>
<proteinExistence type="predicted"/>
<gene>
    <name evidence="1" type="ordered locus">UWK_02950</name>
</gene>
<sequence>MLRKYFHISFIVIVLILCSVIVNAKENSVTCLPCEDVQHAADLAAIEKKLLIFSNNSLESLDEKERDWYETFQKGGLLFDGWQEISDDVVARVPEREKVKTKVSMLALGLKIGCEWSKENDVRKISTDMLKDWGKVIQKTVNKSPHEISVVISSIEHEVDRLLF</sequence>
<dbReference type="AlphaFoldDB" id="M1PIT7"/>
<evidence type="ECO:0000313" key="1">
    <source>
        <dbReference type="EMBL" id="AGF79480.1"/>
    </source>
</evidence>
<dbReference type="STRING" id="1167006.UWK_02950"/>
<dbReference type="HOGENOM" id="CLU_1616370_0_0_7"/>
<protein>
    <submittedName>
        <fullName evidence="1">Uncharacterized protein</fullName>
    </submittedName>
</protein>
<dbReference type="KEGG" id="dsf:UWK_02950"/>